<proteinExistence type="predicted"/>
<dbReference type="EMBL" id="JAGINW010000001">
    <property type="protein sequence ID" value="MBP2328600.1"/>
    <property type="molecule type" value="Genomic_DNA"/>
</dbReference>
<keyword evidence="3" id="KW-1133">Transmembrane helix</keyword>
<dbReference type="PANTHER" id="PTHR43300:SF11">
    <property type="entry name" value="ACETYLTRANSFERASE RV3034C-RELATED"/>
    <property type="match status" value="1"/>
</dbReference>
<evidence type="ECO:0000256" key="3">
    <source>
        <dbReference type="SAM" id="Phobius"/>
    </source>
</evidence>
<dbReference type="PANTHER" id="PTHR43300">
    <property type="entry name" value="ACETYLTRANSFERASE"/>
    <property type="match status" value="1"/>
</dbReference>
<comment type="caution">
    <text evidence="5">The sequence shown here is derived from an EMBL/GenBank/DDBJ whole genome shotgun (WGS) entry which is preliminary data.</text>
</comment>
<evidence type="ECO:0000313" key="5">
    <source>
        <dbReference type="EMBL" id="MBP2328600.1"/>
    </source>
</evidence>
<dbReference type="SUPFAM" id="SSF51161">
    <property type="entry name" value="Trimeric LpxA-like enzymes"/>
    <property type="match status" value="2"/>
</dbReference>
<dbReference type="InterPro" id="IPR036736">
    <property type="entry name" value="ACP-like_sf"/>
</dbReference>
<dbReference type="Proteomes" id="UP001519332">
    <property type="component" value="Unassembled WGS sequence"/>
</dbReference>
<evidence type="ECO:0000259" key="4">
    <source>
        <dbReference type="PROSITE" id="PS50075"/>
    </source>
</evidence>
<sequence>MGKTVEVPTVDLAESSTTDGAHVGPAAGVERMFTDVLAEVLRVEQVPADSHFFDDLGADSMVMAQFCARVRKRPDLPSVSIKDIYQHPTIRSLAAALADTAPVPVERMFTDVLAEVLRVEQVPADSHFFDDLGADSMVMAQFCARVRKQPDLPSVSIKDIYQHPTIRSLAAALADTTPAAGGSPVPATTEVTTPVSTRQYVLCGALQFLFLLGYSYLTALVLELGFEWISAGSDVVHVYLRSVLFGGAFFLGMSTLPILVKWVLIGRWKPQRIRIWSLAYVRFWVVKTLVGLNPLVLFAGSPLYVLYLRALGARVGRGVVVFSRHAPVCTDLLTIGEGTVIRKDAFLTGYRACAGWIQTGAVTLGRDVFVGEATVLDIETSLGDGAQLGHASSLHAGQAVPEGERWHGSPAQPAEADYRGVEPAGCGAGRRAVYTVLQLLKALALQLPLVYGGVAILFTEVPRLAALLGNEPLAFTSWTFYSDALAVSLVLFFGSALVRLLVMVAVPRVLNLAIKPGKVYRLYGIHYALHRAIARLTNIQFFKTLFGDSSCIVHYLRCMGYRLAPVVQTGSNFGNLVKHETPYLSAVGSGTVVASGLSIANVDFSSTSFRVSRASIGARNFLGNWIVYPAQGRTGENCLLATKVLVPIDGLLREGVGLLGSPSFEIPRTVERDTKFNHLASGDDLPRRLAAKNKHNAVSMGWFLLSRWCYAFLVVLIALGAADLYHSLGASAIALATVLIFLFGTLYFVLVERAATGFRGVRPTYCSIYQIDFWRTERFYKLFVPAGVHAVFNGTPFKAVIWRLLGVRLGKRLFDDGSDLDEKNLVTIGDDCMLNAGSHIQCHSQEDFAFKSDRTVIGSGCTVGTGALVHYGVTMGDGAVLAPDSFLMKGEEMPPHARWGGNPARQMRDALAGSRVLRDHNDNAAVVTSGTRREAAPGT</sequence>
<keyword evidence="6" id="KW-1185">Reference proteome</keyword>
<feature type="transmembrane region" description="Helical" evidence="3">
    <location>
        <begin position="439"/>
        <end position="458"/>
    </location>
</feature>
<reference evidence="5 6" key="1">
    <citation type="submission" date="2021-03" db="EMBL/GenBank/DDBJ databases">
        <title>Sequencing the genomes of 1000 actinobacteria strains.</title>
        <authorList>
            <person name="Klenk H.-P."/>
        </authorList>
    </citation>
    <scope>NUCLEOTIDE SEQUENCE [LARGE SCALE GENOMIC DNA]</scope>
    <source>
        <strain evidence="5 6">DSM 46670</strain>
    </source>
</reference>
<feature type="transmembrane region" description="Helical" evidence="3">
    <location>
        <begin position="238"/>
        <end position="264"/>
    </location>
</feature>
<dbReference type="SMART" id="SM00823">
    <property type="entry name" value="PKS_PP"/>
    <property type="match status" value="2"/>
</dbReference>
<gene>
    <name evidence="5" type="ORF">JOF56_008985</name>
</gene>
<protein>
    <submittedName>
        <fullName evidence="5">Non-ribosomal peptide synthetase-like protein</fullName>
    </submittedName>
</protein>
<dbReference type="InterPro" id="IPR009081">
    <property type="entry name" value="PP-bd_ACP"/>
</dbReference>
<dbReference type="InterPro" id="IPR050179">
    <property type="entry name" value="Trans_hexapeptide_repeat"/>
</dbReference>
<dbReference type="RefSeq" id="WP_209645563.1">
    <property type="nucleotide sequence ID" value="NZ_JAGINW010000001.1"/>
</dbReference>
<name>A0ABS4TW28_9PSEU</name>
<feature type="domain" description="Carrier" evidence="4">
    <location>
        <begin position="24"/>
        <end position="101"/>
    </location>
</feature>
<feature type="transmembrane region" description="Helical" evidence="3">
    <location>
        <begin position="697"/>
        <end position="722"/>
    </location>
</feature>
<dbReference type="InterPro" id="IPR012728">
    <property type="entry name" value="Pls/PosA_C"/>
</dbReference>
<evidence type="ECO:0000256" key="1">
    <source>
        <dbReference type="ARBA" id="ARBA00022450"/>
    </source>
</evidence>
<accession>A0ABS4TW28</accession>
<feature type="domain" description="Carrier" evidence="4">
    <location>
        <begin position="100"/>
        <end position="177"/>
    </location>
</feature>
<dbReference type="InterPro" id="IPR020806">
    <property type="entry name" value="PKS_PP-bd"/>
</dbReference>
<keyword evidence="2" id="KW-0597">Phosphoprotein</keyword>
<evidence type="ECO:0000256" key="2">
    <source>
        <dbReference type="ARBA" id="ARBA00022553"/>
    </source>
</evidence>
<dbReference type="Gene3D" id="2.160.10.10">
    <property type="entry name" value="Hexapeptide repeat proteins"/>
    <property type="match status" value="2"/>
</dbReference>
<dbReference type="Pfam" id="PF00550">
    <property type="entry name" value="PP-binding"/>
    <property type="match status" value="2"/>
</dbReference>
<feature type="transmembrane region" description="Helical" evidence="3">
    <location>
        <begin position="478"/>
        <end position="502"/>
    </location>
</feature>
<dbReference type="NCBIfam" id="TIGR02353">
    <property type="entry name" value="NRPS_term_dom"/>
    <property type="match status" value="1"/>
</dbReference>
<keyword evidence="3" id="KW-0812">Transmembrane</keyword>
<evidence type="ECO:0000313" key="6">
    <source>
        <dbReference type="Proteomes" id="UP001519332"/>
    </source>
</evidence>
<dbReference type="Gene3D" id="1.10.1200.10">
    <property type="entry name" value="ACP-like"/>
    <property type="match status" value="2"/>
</dbReference>
<dbReference type="SUPFAM" id="SSF47336">
    <property type="entry name" value="ACP-like"/>
    <property type="match status" value="2"/>
</dbReference>
<organism evidence="5 6">
    <name type="scientific">Kibdelosporangium banguiense</name>
    <dbReference type="NCBI Taxonomy" id="1365924"/>
    <lineage>
        <taxon>Bacteria</taxon>
        <taxon>Bacillati</taxon>
        <taxon>Actinomycetota</taxon>
        <taxon>Actinomycetes</taxon>
        <taxon>Pseudonocardiales</taxon>
        <taxon>Pseudonocardiaceae</taxon>
        <taxon>Kibdelosporangium</taxon>
    </lineage>
</organism>
<feature type="transmembrane region" description="Helical" evidence="3">
    <location>
        <begin position="205"/>
        <end position="226"/>
    </location>
</feature>
<feature type="transmembrane region" description="Helical" evidence="3">
    <location>
        <begin position="728"/>
        <end position="750"/>
    </location>
</feature>
<dbReference type="InterPro" id="IPR011004">
    <property type="entry name" value="Trimer_LpxA-like_sf"/>
</dbReference>
<dbReference type="PROSITE" id="PS50075">
    <property type="entry name" value="CARRIER"/>
    <property type="match status" value="2"/>
</dbReference>
<keyword evidence="1" id="KW-0596">Phosphopantetheine</keyword>
<keyword evidence="3" id="KW-0472">Membrane</keyword>